<feature type="domain" description="Glycosyltransferase 2-like" evidence="1">
    <location>
        <begin position="8"/>
        <end position="163"/>
    </location>
</feature>
<dbReference type="Pfam" id="PF00535">
    <property type="entry name" value="Glycos_transf_2"/>
    <property type="match status" value="1"/>
</dbReference>
<dbReference type="EMBL" id="JAGUCO010000005">
    <property type="protein sequence ID" value="MBS2098540.1"/>
    <property type="molecule type" value="Genomic_DNA"/>
</dbReference>
<dbReference type="InterPro" id="IPR001173">
    <property type="entry name" value="Glyco_trans_2-like"/>
</dbReference>
<comment type="caution">
    <text evidence="2">The sequence shown here is derived from an EMBL/GenBank/DDBJ whole genome shotgun (WGS) entry which is preliminary data.</text>
</comment>
<organism evidence="2 3">
    <name type="scientific">Carboxylicivirga linearis</name>
    <dbReference type="NCBI Taxonomy" id="1628157"/>
    <lineage>
        <taxon>Bacteria</taxon>
        <taxon>Pseudomonadati</taxon>
        <taxon>Bacteroidota</taxon>
        <taxon>Bacteroidia</taxon>
        <taxon>Marinilabiliales</taxon>
        <taxon>Marinilabiliaceae</taxon>
        <taxon>Carboxylicivirga</taxon>
    </lineage>
</organism>
<dbReference type="RefSeq" id="WP_212215777.1">
    <property type="nucleotide sequence ID" value="NZ_JAGUCO010000005.1"/>
</dbReference>
<reference evidence="2 3" key="1">
    <citation type="journal article" date="2015" name="Int. J. Syst. Evol. Microbiol.">
        <title>Carboxylicivirga linearis sp. nov., isolated from a sea cucumber culture pond.</title>
        <authorList>
            <person name="Wang F.Q."/>
            <person name="Zhou Y.X."/>
            <person name="Lin X.Z."/>
            <person name="Chen G.J."/>
            <person name="Du Z.J."/>
        </authorList>
    </citation>
    <scope>NUCLEOTIDE SEQUENCE [LARGE SCALE GENOMIC DNA]</scope>
    <source>
        <strain evidence="2 3">FB218</strain>
    </source>
</reference>
<accession>A0ABS5JUR5</accession>
<proteinExistence type="predicted"/>
<protein>
    <submittedName>
        <fullName evidence="2">Glycosyltransferase family 2 protein</fullName>
    </submittedName>
</protein>
<evidence type="ECO:0000313" key="3">
    <source>
        <dbReference type="Proteomes" id="UP000708576"/>
    </source>
</evidence>
<dbReference type="PANTHER" id="PTHR22916:SF3">
    <property type="entry name" value="UDP-GLCNAC:BETAGAL BETA-1,3-N-ACETYLGLUCOSAMINYLTRANSFERASE-LIKE PROTEIN 1"/>
    <property type="match status" value="1"/>
</dbReference>
<dbReference type="SUPFAM" id="SSF53448">
    <property type="entry name" value="Nucleotide-diphospho-sugar transferases"/>
    <property type="match status" value="1"/>
</dbReference>
<evidence type="ECO:0000259" key="1">
    <source>
        <dbReference type="Pfam" id="PF00535"/>
    </source>
</evidence>
<dbReference type="Gene3D" id="3.90.550.10">
    <property type="entry name" value="Spore Coat Polysaccharide Biosynthesis Protein SpsA, Chain A"/>
    <property type="match status" value="1"/>
</dbReference>
<dbReference type="Proteomes" id="UP000708576">
    <property type="component" value="Unassembled WGS sequence"/>
</dbReference>
<sequence length="324" mass="36708">MNSSKKVSIIIPCYNAEQYLEQTVNSVLNQTHSSIEVIIVDDASIDQSLSIAKKLSEEYDCIKVFRNNKKGACAARNLGIIKCSGDYIQFLDADDLLSKDKLQKQIEVLETNHNQVAVCNTYLFFNDLSEAYNTDRDFIFTSSKPSYFLAKLWGLHNSMHYVAVHAYLTPRELIQKAGAWNEELDKDQDGEFFARVLLASEGIIYVPQVKCFYRKHLNSSNISSQKKRKHIESNFKATELKASYLLDRDDSAEAQYAAATQYKHVAIEAWPNFKDISHKALGKCSELGGSTYVPVLGGRIIETVKKSFGWKTAKSLSFYLHKLI</sequence>
<name>A0ABS5JUR5_9BACT</name>
<gene>
    <name evidence="2" type="ORF">KEM10_09625</name>
</gene>
<dbReference type="InterPro" id="IPR029044">
    <property type="entry name" value="Nucleotide-diphossugar_trans"/>
</dbReference>
<keyword evidence="3" id="KW-1185">Reference proteome</keyword>
<evidence type="ECO:0000313" key="2">
    <source>
        <dbReference type="EMBL" id="MBS2098540.1"/>
    </source>
</evidence>
<dbReference type="PANTHER" id="PTHR22916">
    <property type="entry name" value="GLYCOSYLTRANSFERASE"/>
    <property type="match status" value="1"/>
</dbReference>